<dbReference type="GO" id="GO:0016853">
    <property type="term" value="F:isomerase activity"/>
    <property type="evidence" value="ECO:0007669"/>
    <property type="project" value="UniProtKB-KW"/>
</dbReference>
<dbReference type="OrthoDB" id="9798407at2"/>
<proteinExistence type="predicted"/>
<dbReference type="AlphaFoldDB" id="A0A428Z405"/>
<dbReference type="EMBL" id="QHKI01000027">
    <property type="protein sequence ID" value="RSM80916.1"/>
    <property type="molecule type" value="Genomic_DNA"/>
</dbReference>
<evidence type="ECO:0000313" key="2">
    <source>
        <dbReference type="Proteomes" id="UP000287547"/>
    </source>
</evidence>
<keyword evidence="1" id="KW-0413">Isomerase</keyword>
<dbReference type="InterPro" id="IPR036237">
    <property type="entry name" value="Xyl_isomerase-like_sf"/>
</dbReference>
<comment type="caution">
    <text evidence="1">The sequence shown here is derived from an EMBL/GenBank/DDBJ whole genome shotgun (WGS) entry which is preliminary data.</text>
</comment>
<organism evidence="1 2">
    <name type="scientific">Kibdelosporangium aridum</name>
    <dbReference type="NCBI Taxonomy" id="2030"/>
    <lineage>
        <taxon>Bacteria</taxon>
        <taxon>Bacillati</taxon>
        <taxon>Actinomycetota</taxon>
        <taxon>Actinomycetes</taxon>
        <taxon>Pseudonocardiales</taxon>
        <taxon>Pseudonocardiaceae</taxon>
        <taxon>Kibdelosporangium</taxon>
    </lineage>
</organism>
<sequence length="132" mass="14856">MRIGYHNHFAEFREVFGGRRAYDILLGELDRAVVVELDTYWAKVGGTDPTKVLASLGKRVEFIHIKDGPGKGMDDFMVPYGTGVIDVPGVVCANPAVKWNLVEMDRSHYDMFWLLGNCYDYLIGRGLATGRR</sequence>
<dbReference type="Gene3D" id="3.20.20.150">
    <property type="entry name" value="Divalent-metal-dependent TIM barrel enzymes"/>
    <property type="match status" value="1"/>
</dbReference>
<evidence type="ECO:0000313" key="1">
    <source>
        <dbReference type="EMBL" id="RSM80916.1"/>
    </source>
</evidence>
<accession>A0A428Z405</accession>
<dbReference type="SUPFAM" id="SSF51658">
    <property type="entry name" value="Xylose isomerase-like"/>
    <property type="match status" value="1"/>
</dbReference>
<name>A0A428Z405_KIBAR</name>
<reference evidence="1 2" key="1">
    <citation type="submission" date="2018-05" db="EMBL/GenBank/DDBJ databases">
        <title>Evolution of GPA BGCs.</title>
        <authorList>
            <person name="Waglechner N."/>
            <person name="Wright G.D."/>
        </authorList>
    </citation>
    <scope>NUCLEOTIDE SEQUENCE [LARGE SCALE GENOMIC DNA]</scope>
    <source>
        <strain evidence="1 2">A82846</strain>
    </source>
</reference>
<protein>
    <submittedName>
        <fullName evidence="1">Sugar phosphate isomerase/epimerase</fullName>
    </submittedName>
</protein>
<dbReference type="Proteomes" id="UP000287547">
    <property type="component" value="Unassembled WGS sequence"/>
</dbReference>
<gene>
    <name evidence="1" type="ORF">DMH04_28840</name>
</gene>